<dbReference type="Proteomes" id="UP000787322">
    <property type="component" value="Unassembled WGS sequence"/>
</dbReference>
<evidence type="ECO:0000259" key="12">
    <source>
        <dbReference type="Pfam" id="PF01225"/>
    </source>
</evidence>
<comment type="pathway">
    <text evidence="10 11">Cell wall biogenesis; peptidoglycan biosynthesis.</text>
</comment>
<dbReference type="SUPFAM" id="SSF53244">
    <property type="entry name" value="MurD-like peptide ligases, peptide-binding domain"/>
    <property type="match status" value="1"/>
</dbReference>
<keyword evidence="8 10" id="KW-0131">Cell cycle</keyword>
<comment type="similarity">
    <text evidence="10">Belongs to the MurCDEF family. MurF subfamily.</text>
</comment>
<feature type="domain" description="Mur ligase C-terminal" evidence="13">
    <location>
        <begin position="337"/>
        <end position="465"/>
    </location>
</feature>
<comment type="catalytic activity">
    <reaction evidence="10 11">
        <text>D-alanyl-D-alanine + UDP-N-acetyl-alpha-D-muramoyl-L-alanyl-gamma-D-glutamyl-meso-2,6-diaminopimelate + ATP = UDP-N-acetyl-alpha-D-muramoyl-L-alanyl-gamma-D-glutamyl-meso-2,6-diaminopimeloyl-D-alanyl-D-alanine + ADP + phosphate + H(+)</text>
        <dbReference type="Rhea" id="RHEA:28374"/>
        <dbReference type="ChEBI" id="CHEBI:15378"/>
        <dbReference type="ChEBI" id="CHEBI:30616"/>
        <dbReference type="ChEBI" id="CHEBI:43474"/>
        <dbReference type="ChEBI" id="CHEBI:57822"/>
        <dbReference type="ChEBI" id="CHEBI:61386"/>
        <dbReference type="ChEBI" id="CHEBI:83905"/>
        <dbReference type="ChEBI" id="CHEBI:456216"/>
        <dbReference type="EC" id="6.3.2.10"/>
    </reaction>
</comment>
<evidence type="ECO:0000313" key="15">
    <source>
        <dbReference type="EMBL" id="MBF4803164.1"/>
    </source>
</evidence>
<evidence type="ECO:0000256" key="10">
    <source>
        <dbReference type="HAMAP-Rule" id="MF_02019"/>
    </source>
</evidence>
<evidence type="ECO:0000256" key="11">
    <source>
        <dbReference type="RuleBase" id="RU004136"/>
    </source>
</evidence>
<dbReference type="Gene3D" id="3.40.1190.10">
    <property type="entry name" value="Mur-like, catalytic domain"/>
    <property type="match status" value="1"/>
</dbReference>
<dbReference type="SUPFAM" id="SSF63418">
    <property type="entry name" value="MurE/MurF N-terminal domain"/>
    <property type="match status" value="1"/>
</dbReference>
<keyword evidence="6 10" id="KW-0133">Cell shape</keyword>
<evidence type="ECO:0000256" key="4">
    <source>
        <dbReference type="ARBA" id="ARBA00022741"/>
    </source>
</evidence>
<dbReference type="InterPro" id="IPR036615">
    <property type="entry name" value="Mur_ligase_C_dom_sf"/>
</dbReference>
<organism evidence="15 16">
    <name type="scientific">Lancefieldella parvula</name>
    <dbReference type="NCBI Taxonomy" id="1382"/>
    <lineage>
        <taxon>Bacteria</taxon>
        <taxon>Bacillati</taxon>
        <taxon>Actinomycetota</taxon>
        <taxon>Coriobacteriia</taxon>
        <taxon>Coriobacteriales</taxon>
        <taxon>Atopobiaceae</taxon>
        <taxon>Lancefieldella</taxon>
    </lineage>
</organism>
<dbReference type="GO" id="GO:0071555">
    <property type="term" value="P:cell wall organization"/>
    <property type="evidence" value="ECO:0007669"/>
    <property type="project" value="UniProtKB-KW"/>
</dbReference>
<keyword evidence="5 10" id="KW-0067">ATP-binding</keyword>
<dbReference type="HAMAP" id="MF_02019">
    <property type="entry name" value="MurF"/>
    <property type="match status" value="1"/>
</dbReference>
<evidence type="ECO:0000256" key="8">
    <source>
        <dbReference type="ARBA" id="ARBA00023306"/>
    </source>
</evidence>
<dbReference type="InterPro" id="IPR036565">
    <property type="entry name" value="Mur-like_cat_sf"/>
</dbReference>
<dbReference type="PANTHER" id="PTHR43024:SF1">
    <property type="entry name" value="UDP-N-ACETYLMURAMOYL-TRIPEPTIDE--D-ALANYL-D-ALANINE LIGASE"/>
    <property type="match status" value="1"/>
</dbReference>
<name>A0A9D6ABU2_9ACTN</name>
<feature type="binding site" evidence="10">
    <location>
        <begin position="121"/>
        <end position="127"/>
    </location>
    <ligand>
        <name>ATP</name>
        <dbReference type="ChEBI" id="CHEBI:30616"/>
    </ligand>
</feature>
<dbReference type="SUPFAM" id="SSF53623">
    <property type="entry name" value="MurD-like peptide ligases, catalytic domain"/>
    <property type="match status" value="1"/>
</dbReference>
<dbReference type="GO" id="GO:0005524">
    <property type="term" value="F:ATP binding"/>
    <property type="evidence" value="ECO:0007669"/>
    <property type="project" value="UniProtKB-UniRule"/>
</dbReference>
<dbReference type="GO" id="GO:0009252">
    <property type="term" value="P:peptidoglycan biosynthetic process"/>
    <property type="evidence" value="ECO:0007669"/>
    <property type="project" value="UniProtKB-UniRule"/>
</dbReference>
<dbReference type="Pfam" id="PF08245">
    <property type="entry name" value="Mur_ligase_M"/>
    <property type="match status" value="1"/>
</dbReference>
<accession>A0A9D6ABU2</accession>
<keyword evidence="1 10" id="KW-0963">Cytoplasm</keyword>
<evidence type="ECO:0000259" key="13">
    <source>
        <dbReference type="Pfam" id="PF02875"/>
    </source>
</evidence>
<evidence type="ECO:0000256" key="2">
    <source>
        <dbReference type="ARBA" id="ARBA00022598"/>
    </source>
</evidence>
<keyword evidence="7 10" id="KW-0573">Peptidoglycan synthesis</keyword>
<protein>
    <recommendedName>
        <fullName evidence="10 11">UDP-N-acetylmuramoyl-tripeptide--D-alanyl-D-alanine ligase</fullName>
        <ecNumber evidence="10 11">6.3.2.10</ecNumber>
    </recommendedName>
    <alternativeName>
        <fullName evidence="10">D-alanyl-D-alanine-adding enzyme</fullName>
    </alternativeName>
</protein>
<evidence type="ECO:0000256" key="5">
    <source>
        <dbReference type="ARBA" id="ARBA00022840"/>
    </source>
</evidence>
<dbReference type="GO" id="GO:0005737">
    <property type="term" value="C:cytoplasm"/>
    <property type="evidence" value="ECO:0007669"/>
    <property type="project" value="UniProtKB-SubCell"/>
</dbReference>
<comment type="caution">
    <text evidence="15">The sequence shown here is derived from an EMBL/GenBank/DDBJ whole genome shotgun (WGS) entry which is preliminary data.</text>
</comment>
<dbReference type="NCBIfam" id="TIGR01143">
    <property type="entry name" value="murF"/>
    <property type="match status" value="1"/>
</dbReference>
<dbReference type="InterPro" id="IPR035911">
    <property type="entry name" value="MurE/MurF_N"/>
</dbReference>
<dbReference type="PANTHER" id="PTHR43024">
    <property type="entry name" value="UDP-N-ACETYLMURAMOYL-TRIPEPTIDE--D-ALANYL-D-ALANINE LIGASE"/>
    <property type="match status" value="1"/>
</dbReference>
<keyword evidence="2 10" id="KW-0436">Ligase</keyword>
<dbReference type="Pfam" id="PF02875">
    <property type="entry name" value="Mur_ligase_C"/>
    <property type="match status" value="1"/>
</dbReference>
<dbReference type="AlphaFoldDB" id="A0A9D6ABU2"/>
<comment type="subcellular location">
    <subcellularLocation>
        <location evidence="10 11">Cytoplasm</location>
    </subcellularLocation>
</comment>
<dbReference type="GO" id="GO:0051301">
    <property type="term" value="P:cell division"/>
    <property type="evidence" value="ECO:0007669"/>
    <property type="project" value="UniProtKB-KW"/>
</dbReference>
<feature type="domain" description="Mur ligase central" evidence="14">
    <location>
        <begin position="119"/>
        <end position="313"/>
    </location>
</feature>
<dbReference type="EC" id="6.3.2.10" evidence="10 11"/>
<dbReference type="InterPro" id="IPR051046">
    <property type="entry name" value="MurCDEF_CellWall_CoF430Synth"/>
</dbReference>
<dbReference type="Gene3D" id="3.90.190.20">
    <property type="entry name" value="Mur ligase, C-terminal domain"/>
    <property type="match status" value="1"/>
</dbReference>
<keyword evidence="4 10" id="KW-0547">Nucleotide-binding</keyword>
<comment type="function">
    <text evidence="10 11">Involved in cell wall formation. Catalyzes the final step in the synthesis of UDP-N-acetylmuramoyl-pentapeptide, the precursor of murein.</text>
</comment>
<proteinExistence type="inferred from homology"/>
<dbReference type="Gene3D" id="3.40.1390.10">
    <property type="entry name" value="MurE/MurF, N-terminal domain"/>
    <property type="match status" value="1"/>
</dbReference>
<feature type="domain" description="Mur ligase N-terminal catalytic" evidence="12">
    <location>
        <begin position="31"/>
        <end position="73"/>
    </location>
</feature>
<evidence type="ECO:0000313" key="16">
    <source>
        <dbReference type="Proteomes" id="UP000787322"/>
    </source>
</evidence>
<dbReference type="EMBL" id="JABZGU010000122">
    <property type="protein sequence ID" value="MBF4803164.1"/>
    <property type="molecule type" value="Genomic_DNA"/>
</dbReference>
<dbReference type="GO" id="GO:0047480">
    <property type="term" value="F:UDP-N-acetylmuramoyl-tripeptide-D-alanyl-D-alanine ligase activity"/>
    <property type="evidence" value="ECO:0007669"/>
    <property type="project" value="UniProtKB-UniRule"/>
</dbReference>
<reference evidence="15" key="1">
    <citation type="submission" date="2020-04" db="EMBL/GenBank/DDBJ databases">
        <title>Deep metagenomics examines the oral microbiome during advanced dental caries in children, revealing novel taxa and co-occurrences with host molecules.</title>
        <authorList>
            <person name="Baker J.L."/>
            <person name="Morton J.T."/>
            <person name="Dinis M."/>
            <person name="Alvarez R."/>
            <person name="Tran N.C."/>
            <person name="Knight R."/>
            <person name="Edlund A."/>
        </authorList>
    </citation>
    <scope>NUCLEOTIDE SEQUENCE</scope>
    <source>
        <strain evidence="15">JCVI_3_bin.11</strain>
    </source>
</reference>
<dbReference type="InterPro" id="IPR004101">
    <property type="entry name" value="Mur_ligase_C"/>
</dbReference>
<dbReference type="Pfam" id="PF01225">
    <property type="entry name" value="Mur_ligase"/>
    <property type="match status" value="1"/>
</dbReference>
<keyword evidence="3 10" id="KW-0132">Cell division</keyword>
<dbReference type="InterPro" id="IPR013221">
    <property type="entry name" value="Mur_ligase_cen"/>
</dbReference>
<evidence type="ECO:0000256" key="6">
    <source>
        <dbReference type="ARBA" id="ARBA00022960"/>
    </source>
</evidence>
<gene>
    <name evidence="10" type="primary">murF</name>
    <name evidence="15" type="ORF">HXK24_05045</name>
</gene>
<dbReference type="InterPro" id="IPR005863">
    <property type="entry name" value="UDP-N-AcMur_synth"/>
</dbReference>
<evidence type="ECO:0000259" key="14">
    <source>
        <dbReference type="Pfam" id="PF08245"/>
    </source>
</evidence>
<keyword evidence="9 10" id="KW-0961">Cell wall biogenesis/degradation</keyword>
<evidence type="ECO:0000256" key="7">
    <source>
        <dbReference type="ARBA" id="ARBA00022984"/>
    </source>
</evidence>
<dbReference type="InterPro" id="IPR000713">
    <property type="entry name" value="Mur_ligase_N"/>
</dbReference>
<evidence type="ECO:0000256" key="3">
    <source>
        <dbReference type="ARBA" id="ARBA00022618"/>
    </source>
</evidence>
<evidence type="ECO:0000256" key="1">
    <source>
        <dbReference type="ARBA" id="ARBA00022490"/>
    </source>
</evidence>
<sequence length="478" mass="50098">MVKLSVEQIVAATNARLLHRGTREVAGSAVIDSREVQEGSLFVAFAGEKVNGNSYLLSAAQAGAAVVVASEPVTDNLLDNLAATGVSVLEAADDDCEAFLLTLAAAWREAHPNWLVVGVTGSVGKTTTKEMLRRGIGATRRVHATAGNHNNLIGLPLTVLSTPEDTEVLVLELGMNHAGEITRLTSVARPTVAVITNVGTSHIGLLGSRENIARAKAEIVSGMRVFGSIEPTLIQASAGDYTKFIADEFARPARVVCKTVGATEADVMSAQQVTLDEEGLPTATIVAASGWSRTVTLEVPGRVVVDDLLLALEAIETLGLDLDAAAEAIEQMPATRMRLSVLDATCGAKIIDDSYNASPNSTAAALDVLMQMPAEGRRIALIGEIGELGPEEKRLHGYVGAYIAAKNPDLVAFVGTGAAREMVEAARVMGFSEDKIEQFSDVNEALTVLGPVLAQGDVLLAKASRSAQLDIFVKGVTE</sequence>
<evidence type="ECO:0000256" key="9">
    <source>
        <dbReference type="ARBA" id="ARBA00023316"/>
    </source>
</evidence>
<dbReference type="GO" id="GO:0008360">
    <property type="term" value="P:regulation of cell shape"/>
    <property type="evidence" value="ECO:0007669"/>
    <property type="project" value="UniProtKB-KW"/>
</dbReference>